<dbReference type="Proteomes" id="UP000249218">
    <property type="component" value="Unassembled WGS sequence"/>
</dbReference>
<dbReference type="AlphaFoldDB" id="A0A2W1BL27"/>
<proteinExistence type="predicted"/>
<organism evidence="2 3">
    <name type="scientific">Helicoverpa armigera</name>
    <name type="common">Cotton bollworm</name>
    <name type="synonym">Heliothis armigera</name>
    <dbReference type="NCBI Taxonomy" id="29058"/>
    <lineage>
        <taxon>Eukaryota</taxon>
        <taxon>Metazoa</taxon>
        <taxon>Ecdysozoa</taxon>
        <taxon>Arthropoda</taxon>
        <taxon>Hexapoda</taxon>
        <taxon>Insecta</taxon>
        <taxon>Pterygota</taxon>
        <taxon>Neoptera</taxon>
        <taxon>Endopterygota</taxon>
        <taxon>Lepidoptera</taxon>
        <taxon>Glossata</taxon>
        <taxon>Ditrysia</taxon>
        <taxon>Noctuoidea</taxon>
        <taxon>Noctuidae</taxon>
        <taxon>Heliothinae</taxon>
        <taxon>Helicoverpa</taxon>
    </lineage>
</organism>
<feature type="compositionally biased region" description="Polar residues" evidence="1">
    <location>
        <begin position="1"/>
        <end position="10"/>
    </location>
</feature>
<name>A0A2W1BL27_HELAM</name>
<accession>A0A2W1BL27</accession>
<evidence type="ECO:0000313" key="2">
    <source>
        <dbReference type="EMBL" id="PZC73997.1"/>
    </source>
</evidence>
<dbReference type="EMBL" id="KZ150074">
    <property type="protein sequence ID" value="PZC73997.1"/>
    <property type="molecule type" value="Genomic_DNA"/>
</dbReference>
<feature type="region of interest" description="Disordered" evidence="1">
    <location>
        <begin position="1"/>
        <end position="35"/>
    </location>
</feature>
<reference evidence="2 3" key="1">
    <citation type="journal article" date="2017" name="BMC Biol.">
        <title>Genomic innovations, transcriptional plasticity and gene loss underlying the evolution and divergence of two highly polyphagous and invasive Helicoverpa pest species.</title>
        <authorList>
            <person name="Pearce S.L."/>
            <person name="Clarke D.F."/>
            <person name="East P.D."/>
            <person name="Elfekih S."/>
            <person name="Gordon K.H."/>
            <person name="Jermiin L.S."/>
            <person name="McGaughran A."/>
            <person name="Oakeshott J.G."/>
            <person name="Papanikolaou A."/>
            <person name="Perera O.P."/>
            <person name="Rane R.V."/>
            <person name="Richards S."/>
            <person name="Tay W.T."/>
            <person name="Walsh T.K."/>
            <person name="Anderson A."/>
            <person name="Anderson C.J."/>
            <person name="Asgari S."/>
            <person name="Board P.G."/>
            <person name="Bretschneider A."/>
            <person name="Campbell P.M."/>
            <person name="Chertemps T."/>
            <person name="Christeller J.T."/>
            <person name="Coppin C.W."/>
            <person name="Downes S.J."/>
            <person name="Duan G."/>
            <person name="Farnsworth C.A."/>
            <person name="Good R.T."/>
            <person name="Han L.B."/>
            <person name="Han Y.C."/>
            <person name="Hatje K."/>
            <person name="Horne I."/>
            <person name="Huang Y.P."/>
            <person name="Hughes D.S."/>
            <person name="Jacquin-Joly E."/>
            <person name="James W."/>
            <person name="Jhangiani S."/>
            <person name="Kollmar M."/>
            <person name="Kuwar S.S."/>
            <person name="Li S."/>
            <person name="Liu N.Y."/>
            <person name="Maibeche M.T."/>
            <person name="Miller J.R."/>
            <person name="Montagne N."/>
            <person name="Perry T."/>
            <person name="Qu J."/>
            <person name="Song S.V."/>
            <person name="Sutton G.G."/>
            <person name="Vogel H."/>
            <person name="Walenz B.P."/>
            <person name="Xu W."/>
            <person name="Zhang H.J."/>
            <person name="Zou Z."/>
            <person name="Batterham P."/>
            <person name="Edwards O.R."/>
            <person name="Feyereisen R."/>
            <person name="Gibbs R.A."/>
            <person name="Heckel D.G."/>
            <person name="McGrath A."/>
            <person name="Robin C."/>
            <person name="Scherer S.E."/>
            <person name="Worley K.C."/>
            <person name="Wu Y.D."/>
        </authorList>
    </citation>
    <scope>NUCLEOTIDE SEQUENCE [LARGE SCALE GENOMIC DNA]</scope>
    <source>
        <strain evidence="2">Harm_GR_Male_#8</strain>
        <tissue evidence="2">Whole organism</tissue>
    </source>
</reference>
<evidence type="ECO:0000256" key="1">
    <source>
        <dbReference type="SAM" id="MobiDB-lite"/>
    </source>
</evidence>
<evidence type="ECO:0000313" key="3">
    <source>
        <dbReference type="Proteomes" id="UP000249218"/>
    </source>
</evidence>
<feature type="compositionally biased region" description="Basic and acidic residues" evidence="1">
    <location>
        <begin position="11"/>
        <end position="23"/>
    </location>
</feature>
<gene>
    <name evidence="2" type="primary">HaOG208455</name>
    <name evidence="2" type="ORF">B5X24_HaOG208455</name>
</gene>
<protein>
    <submittedName>
        <fullName evidence="2">Uncharacterized protein</fullName>
    </submittedName>
</protein>
<sequence>MFLLTGQSTFPHKENTPARKGLFERAGSGGRGGAGQQAALLVQGDTLLRMCAGGGTKGLPRMYIAR</sequence>
<keyword evidence="3" id="KW-1185">Reference proteome</keyword>